<proteinExistence type="predicted"/>
<dbReference type="GO" id="GO:0052621">
    <property type="term" value="F:diguanylate cyclase activity"/>
    <property type="evidence" value="ECO:0007669"/>
    <property type="project" value="TreeGrafter"/>
</dbReference>
<dbReference type="KEGG" id="crw:CROST_026730"/>
<dbReference type="NCBIfam" id="TIGR00254">
    <property type="entry name" value="GGDEF"/>
    <property type="match status" value="1"/>
</dbReference>
<accession>A0A1S8MCP8</accession>
<dbReference type="InterPro" id="IPR050469">
    <property type="entry name" value="Diguanylate_Cyclase"/>
</dbReference>
<dbReference type="AlphaFoldDB" id="A0A1S8MCP8"/>
<dbReference type="SMART" id="SM00267">
    <property type="entry name" value="GGDEF"/>
    <property type="match status" value="1"/>
</dbReference>
<dbReference type="InterPro" id="IPR000160">
    <property type="entry name" value="GGDEF_dom"/>
</dbReference>
<protein>
    <submittedName>
        <fullName evidence="1">Uncharacterized protein</fullName>
    </submittedName>
</protein>
<dbReference type="EMBL" id="CP096983">
    <property type="protein sequence ID" value="URZ11956.1"/>
    <property type="molecule type" value="Genomic_DNA"/>
</dbReference>
<dbReference type="PANTHER" id="PTHR45138">
    <property type="entry name" value="REGULATORY COMPONENTS OF SENSORY TRANSDUCTION SYSTEM"/>
    <property type="match status" value="1"/>
</dbReference>
<dbReference type="GO" id="GO:1902201">
    <property type="term" value="P:negative regulation of bacterial-type flagellum-dependent cell motility"/>
    <property type="evidence" value="ECO:0007669"/>
    <property type="project" value="TreeGrafter"/>
</dbReference>
<dbReference type="InterPro" id="IPR043128">
    <property type="entry name" value="Rev_trsase/Diguanyl_cyclase"/>
</dbReference>
<name>A0A1S8MCP8_9CLOT</name>
<reference evidence="1 2" key="1">
    <citation type="submission" date="2022-04" db="EMBL/GenBank/DDBJ databases">
        <title>Genome sequence of C. roseum typestrain.</title>
        <authorList>
            <person name="Poehlein A."/>
            <person name="Schoch T."/>
            <person name="Duerre P."/>
            <person name="Daniel R."/>
        </authorList>
    </citation>
    <scope>NUCLEOTIDE SEQUENCE [LARGE SCALE GENOMIC DNA]</scope>
    <source>
        <strain evidence="1 2">DSM 7320</strain>
    </source>
</reference>
<dbReference type="Proteomes" id="UP000190951">
    <property type="component" value="Chromosome"/>
</dbReference>
<dbReference type="Pfam" id="PF00990">
    <property type="entry name" value="GGDEF"/>
    <property type="match status" value="1"/>
</dbReference>
<keyword evidence="2" id="KW-1185">Reference proteome</keyword>
<dbReference type="STRING" id="84029.CROST_13380"/>
<dbReference type="GO" id="GO:0043709">
    <property type="term" value="P:cell adhesion involved in single-species biofilm formation"/>
    <property type="evidence" value="ECO:0007669"/>
    <property type="project" value="TreeGrafter"/>
</dbReference>
<dbReference type="GO" id="GO:0005886">
    <property type="term" value="C:plasma membrane"/>
    <property type="evidence" value="ECO:0007669"/>
    <property type="project" value="TreeGrafter"/>
</dbReference>
<evidence type="ECO:0000313" key="2">
    <source>
        <dbReference type="Proteomes" id="UP000190951"/>
    </source>
</evidence>
<evidence type="ECO:0000313" key="1">
    <source>
        <dbReference type="EMBL" id="URZ11956.1"/>
    </source>
</evidence>
<sequence>MIELRKLIVFLLAFTFFIYLLCVGISISKKINLKKPIFILMLLGVGLITAGTFLDVIAKFINIEVQNILAACFTVGTIFFVVFIIFLSNKFMIAVNLLYEDANMDKMTGAYNRRGINEIFQNNIAKNNNFYIMLFDLDGTKKINDKYGHAIGDKYIVESVLVIKSVVGTSGFVGRIGGDEFIALLKIEKDSEVEEIKQLIKRRVRENFKRYDASVSIGHAKYKRDGQDFEAIFLEADKNMYRDKRINKSNIKH</sequence>
<dbReference type="InterPro" id="IPR029787">
    <property type="entry name" value="Nucleotide_cyclase"/>
</dbReference>
<organism evidence="1 2">
    <name type="scientific">Clostridium felsineum</name>
    <dbReference type="NCBI Taxonomy" id="36839"/>
    <lineage>
        <taxon>Bacteria</taxon>
        <taxon>Bacillati</taxon>
        <taxon>Bacillota</taxon>
        <taxon>Clostridia</taxon>
        <taxon>Eubacteriales</taxon>
        <taxon>Clostridiaceae</taxon>
        <taxon>Clostridium</taxon>
    </lineage>
</organism>
<dbReference type="PANTHER" id="PTHR45138:SF9">
    <property type="entry name" value="DIGUANYLATE CYCLASE DGCM-RELATED"/>
    <property type="match status" value="1"/>
</dbReference>
<dbReference type="PROSITE" id="PS50887">
    <property type="entry name" value="GGDEF"/>
    <property type="match status" value="1"/>
</dbReference>
<dbReference type="CDD" id="cd01949">
    <property type="entry name" value="GGDEF"/>
    <property type="match status" value="1"/>
</dbReference>
<dbReference type="RefSeq" id="WP_242950811.1">
    <property type="nucleotide sequence ID" value="NZ_CP096983.1"/>
</dbReference>
<dbReference type="SUPFAM" id="SSF55073">
    <property type="entry name" value="Nucleotide cyclase"/>
    <property type="match status" value="1"/>
</dbReference>
<dbReference type="Gene3D" id="3.30.70.270">
    <property type="match status" value="1"/>
</dbReference>
<gene>
    <name evidence="1" type="ORF">CROST_026730</name>
</gene>